<sequence length="407" mass="45149">MMSGIYRSPGSSKCLQILDLLSVLLVSESPGGTAAISIYRAASEHIEVWYSKGRPSTKAEKASVVNFIRSAVEATLVSRPETEHLLRIALDMCKYKVFARIYQARQLLLQLCLDGTYGIIPSASYADRDLRDAAKIELRGVLGEDELPPERSLERCLTLWFQDIILAVRPGVPFDIAANVEFYFQTVVRCYALLKLPRIDTMIESDLLEKLRKVSEYYTAVSFVHWEVQKLSPGGKAHLISSIREIPPSAPTTCFTPLDPLICLSNWAYYRGLTPPFPFHPSLPALPNQSHITECTHPEATLITKIISTHKSSPAALREIGASKASCWICQEFLAAARGLYPNISIRLLKERLRTAGSWKFPAGTPVELVRALTRRIEKAMGEVLEECDGANGVKGTVKRKFGGVEG</sequence>
<keyword evidence="3" id="KW-1185">Reference proteome</keyword>
<reference evidence="2 3" key="1">
    <citation type="submission" date="2017-04" db="EMBL/GenBank/DDBJ databases">
        <title>Draft genome sequence of Tuber borchii Vittad., a whitish edible truffle.</title>
        <authorList>
            <consortium name="DOE Joint Genome Institute"/>
            <person name="Murat C."/>
            <person name="Kuo A."/>
            <person name="Barry K.W."/>
            <person name="Clum A."/>
            <person name="Dockter R.B."/>
            <person name="Fauchery L."/>
            <person name="Iotti M."/>
            <person name="Kohler A."/>
            <person name="Labutti K."/>
            <person name="Lindquist E.A."/>
            <person name="Lipzen A."/>
            <person name="Ohm R.A."/>
            <person name="Wang M."/>
            <person name="Grigoriev I.V."/>
            <person name="Zambonelli A."/>
            <person name="Martin F.M."/>
        </authorList>
    </citation>
    <scope>NUCLEOTIDE SEQUENCE [LARGE SCALE GENOMIC DNA]</scope>
    <source>
        <strain evidence="2 3">Tbo3840</strain>
    </source>
</reference>
<dbReference type="OrthoDB" id="5378670at2759"/>
<evidence type="ECO:0000256" key="1">
    <source>
        <dbReference type="SAM" id="SignalP"/>
    </source>
</evidence>
<protein>
    <submittedName>
        <fullName evidence="2">Uncharacterized protein</fullName>
    </submittedName>
</protein>
<dbReference type="EMBL" id="NESQ01000117">
    <property type="protein sequence ID" value="PUU78543.1"/>
    <property type="molecule type" value="Genomic_DNA"/>
</dbReference>
<proteinExistence type="predicted"/>
<evidence type="ECO:0000313" key="3">
    <source>
        <dbReference type="Proteomes" id="UP000244722"/>
    </source>
</evidence>
<name>A0A2T6ZSV7_TUBBO</name>
<gene>
    <name evidence="2" type="ORF">B9Z19DRAFT_1101313</name>
</gene>
<organism evidence="2 3">
    <name type="scientific">Tuber borchii</name>
    <name type="common">White truffle</name>
    <dbReference type="NCBI Taxonomy" id="42251"/>
    <lineage>
        <taxon>Eukaryota</taxon>
        <taxon>Fungi</taxon>
        <taxon>Dikarya</taxon>
        <taxon>Ascomycota</taxon>
        <taxon>Pezizomycotina</taxon>
        <taxon>Pezizomycetes</taxon>
        <taxon>Pezizales</taxon>
        <taxon>Tuberaceae</taxon>
        <taxon>Tuber</taxon>
    </lineage>
</organism>
<accession>A0A2T6ZSV7</accession>
<dbReference type="Pfam" id="PF14441">
    <property type="entry name" value="OTT_1508_deam"/>
    <property type="match status" value="1"/>
</dbReference>
<feature type="chain" id="PRO_5015680784" evidence="1">
    <location>
        <begin position="36"/>
        <end position="407"/>
    </location>
</feature>
<dbReference type="Proteomes" id="UP000244722">
    <property type="component" value="Unassembled WGS sequence"/>
</dbReference>
<comment type="caution">
    <text evidence="2">The sequence shown here is derived from an EMBL/GenBank/DDBJ whole genome shotgun (WGS) entry which is preliminary data.</text>
</comment>
<evidence type="ECO:0000313" key="2">
    <source>
        <dbReference type="EMBL" id="PUU78543.1"/>
    </source>
</evidence>
<feature type="signal peptide" evidence="1">
    <location>
        <begin position="1"/>
        <end position="35"/>
    </location>
</feature>
<dbReference type="AlphaFoldDB" id="A0A2T6ZSV7"/>
<keyword evidence="1" id="KW-0732">Signal</keyword>
<dbReference type="InterPro" id="IPR027796">
    <property type="entry name" value="OTT_1508_deam-like"/>
</dbReference>